<comment type="caution">
    <text evidence="2">The sequence shown here is derived from an EMBL/GenBank/DDBJ whole genome shotgun (WGS) entry which is preliminary data.</text>
</comment>
<sequence length="89" mass="9962">MMDIIMFHQHHYHFRIFNSSGVSVQNYGGENYNNVPQQSSSRSGGPMHERRGGGGGTYGNRSVPYSSRGDCHVCSDRGRGEQSIFYINC</sequence>
<reference evidence="2" key="1">
    <citation type="submission" date="2021-02" db="EMBL/GenBank/DDBJ databases">
        <authorList>
            <person name="Nowell W R."/>
        </authorList>
    </citation>
    <scope>NUCLEOTIDE SEQUENCE</scope>
</reference>
<evidence type="ECO:0000313" key="3">
    <source>
        <dbReference type="Proteomes" id="UP000663870"/>
    </source>
</evidence>
<gene>
    <name evidence="2" type="ORF">JXQ802_LOCUS42219</name>
</gene>
<evidence type="ECO:0000256" key="1">
    <source>
        <dbReference type="SAM" id="MobiDB-lite"/>
    </source>
</evidence>
<accession>A0A815VI46</accession>
<dbReference type="AlphaFoldDB" id="A0A815VI46"/>
<evidence type="ECO:0000313" key="2">
    <source>
        <dbReference type="EMBL" id="CAF1530764.1"/>
    </source>
</evidence>
<proteinExistence type="predicted"/>
<protein>
    <submittedName>
        <fullName evidence="2">Uncharacterized protein</fullName>
    </submittedName>
</protein>
<dbReference type="Proteomes" id="UP000663870">
    <property type="component" value="Unassembled WGS sequence"/>
</dbReference>
<name>A0A815VI46_9BILA</name>
<feature type="region of interest" description="Disordered" evidence="1">
    <location>
        <begin position="27"/>
        <end position="64"/>
    </location>
</feature>
<keyword evidence="3" id="KW-1185">Reference proteome</keyword>
<feature type="compositionally biased region" description="Polar residues" evidence="1">
    <location>
        <begin position="27"/>
        <end position="43"/>
    </location>
</feature>
<organism evidence="2 3">
    <name type="scientific">Rotaria sordida</name>
    <dbReference type="NCBI Taxonomy" id="392033"/>
    <lineage>
        <taxon>Eukaryota</taxon>
        <taxon>Metazoa</taxon>
        <taxon>Spiralia</taxon>
        <taxon>Gnathifera</taxon>
        <taxon>Rotifera</taxon>
        <taxon>Eurotatoria</taxon>
        <taxon>Bdelloidea</taxon>
        <taxon>Philodinida</taxon>
        <taxon>Philodinidae</taxon>
        <taxon>Rotaria</taxon>
    </lineage>
</organism>
<dbReference type="EMBL" id="CAJNOL010002810">
    <property type="protein sequence ID" value="CAF1530764.1"/>
    <property type="molecule type" value="Genomic_DNA"/>
</dbReference>